<organism evidence="2 3">
    <name type="scientific">Shewanella putrefaciens</name>
    <name type="common">Pseudomonas putrefaciens</name>
    <dbReference type="NCBI Taxonomy" id="24"/>
    <lineage>
        <taxon>Bacteria</taxon>
        <taxon>Pseudomonadati</taxon>
        <taxon>Pseudomonadota</taxon>
        <taxon>Gammaproteobacteria</taxon>
        <taxon>Alteromonadales</taxon>
        <taxon>Shewanellaceae</taxon>
        <taxon>Shewanella</taxon>
    </lineage>
</organism>
<evidence type="ECO:0000313" key="3">
    <source>
        <dbReference type="Proteomes" id="UP000827084"/>
    </source>
</evidence>
<dbReference type="EMBL" id="CP080635">
    <property type="protein sequence ID" value="QYX71267.1"/>
    <property type="molecule type" value="Genomic_DNA"/>
</dbReference>
<dbReference type="Pfam" id="PF24832">
    <property type="entry name" value="DUF7716"/>
    <property type="match status" value="1"/>
</dbReference>
<dbReference type="RefSeq" id="WP_025007816.1">
    <property type="nucleotide sequence ID" value="NZ_BMPK01000005.1"/>
</dbReference>
<gene>
    <name evidence="2" type="ORF">K3G22_10650</name>
</gene>
<name>A0ABX8X701_SHEPU</name>
<protein>
    <recommendedName>
        <fullName evidence="1">DUF7716 domain-containing protein</fullName>
    </recommendedName>
</protein>
<evidence type="ECO:0000259" key="1">
    <source>
        <dbReference type="Pfam" id="PF24832"/>
    </source>
</evidence>
<proteinExistence type="predicted"/>
<feature type="domain" description="DUF7716" evidence="1">
    <location>
        <begin position="3"/>
        <end position="104"/>
    </location>
</feature>
<dbReference type="GeneID" id="67443724"/>
<sequence length="170" mass="19812">MDTLINFLRRANGQLESGWLYLPAEGAWNLNTLGLIIDDDELDIHEVDEQDEPLIAKEKGLISTLNTGTIESIFSFAKSLDFELTDDFLFESFQYYYDYDAFLPYPGFKPLEQEEYQRKVDRDFYDCLGEERSQVQCKNEECQRGAITSSAYCRAHHFEMVQNKPCPFID</sequence>
<dbReference type="Proteomes" id="UP000827084">
    <property type="component" value="Chromosome"/>
</dbReference>
<evidence type="ECO:0000313" key="2">
    <source>
        <dbReference type="EMBL" id="QYX71267.1"/>
    </source>
</evidence>
<keyword evidence="3" id="KW-1185">Reference proteome</keyword>
<dbReference type="InterPro" id="IPR056133">
    <property type="entry name" value="DUF7716"/>
</dbReference>
<reference evidence="2 3" key="1">
    <citation type="submission" date="2021-08" db="EMBL/GenBank/DDBJ databases">
        <title>Shewanella putrefaciens YZ-J, complete genome.</title>
        <authorList>
            <person name="Yi Z."/>
        </authorList>
    </citation>
    <scope>NUCLEOTIDE SEQUENCE [LARGE SCALE GENOMIC DNA]</scope>
    <source>
        <strain evidence="2 3">YZ-J</strain>
    </source>
</reference>
<accession>A0ABX8X701</accession>